<dbReference type="Pfam" id="PF17802">
    <property type="entry name" value="SpaA"/>
    <property type="match status" value="1"/>
</dbReference>
<evidence type="ECO:0000256" key="7">
    <source>
        <dbReference type="SAM" id="Phobius"/>
    </source>
</evidence>
<dbReference type="Proteomes" id="UP000030401">
    <property type="component" value="Unassembled WGS sequence"/>
</dbReference>
<evidence type="ECO:0000256" key="8">
    <source>
        <dbReference type="SAM" id="SignalP"/>
    </source>
</evidence>
<keyword evidence="5 8" id="KW-0732">Signal</keyword>
<dbReference type="InterPro" id="IPR013783">
    <property type="entry name" value="Ig-like_fold"/>
</dbReference>
<dbReference type="RefSeq" id="WP_052127310.1">
    <property type="nucleotide sequence ID" value="NZ_AVPG01000024.1"/>
</dbReference>
<feature type="transmembrane region" description="Helical" evidence="7">
    <location>
        <begin position="1146"/>
        <end position="1164"/>
    </location>
</feature>
<dbReference type="Pfam" id="PF00746">
    <property type="entry name" value="Gram_pos_anchor"/>
    <property type="match status" value="1"/>
</dbReference>
<feature type="domain" description="Gram-positive cocci surface proteins LPxTG" evidence="9">
    <location>
        <begin position="1137"/>
        <end position="1170"/>
    </location>
</feature>
<keyword evidence="11" id="KW-1185">Reference proteome</keyword>
<dbReference type="EMBL" id="AVPG01000024">
    <property type="protein sequence ID" value="KGX85262.1"/>
    <property type="molecule type" value="Genomic_DNA"/>
</dbReference>
<keyword evidence="7" id="KW-0472">Membrane</keyword>
<dbReference type="SUPFAM" id="SSF49478">
    <property type="entry name" value="Cna protein B-type domain"/>
    <property type="match status" value="1"/>
</dbReference>
<protein>
    <recommendedName>
        <fullName evidence="9">Gram-positive cocci surface proteins LPxTG domain-containing protein</fullName>
    </recommendedName>
</protein>
<dbReference type="InterPro" id="IPR041033">
    <property type="entry name" value="SpaA_PFL_dom_1"/>
</dbReference>
<name>A0A0A5HNP4_9BACI</name>
<evidence type="ECO:0000256" key="5">
    <source>
        <dbReference type="ARBA" id="ARBA00022729"/>
    </source>
</evidence>
<dbReference type="PROSITE" id="PS50847">
    <property type="entry name" value="GRAM_POS_ANCHORING"/>
    <property type="match status" value="1"/>
</dbReference>
<evidence type="ECO:0000256" key="6">
    <source>
        <dbReference type="ARBA" id="ARBA00023088"/>
    </source>
</evidence>
<dbReference type="PANTHER" id="PTHR36108:SF13">
    <property type="entry name" value="COLOSSIN-B-RELATED"/>
    <property type="match status" value="1"/>
</dbReference>
<evidence type="ECO:0000256" key="2">
    <source>
        <dbReference type="ARBA" id="ARBA00007257"/>
    </source>
</evidence>
<keyword evidence="7" id="KW-0812">Transmembrane</keyword>
<dbReference type="InterPro" id="IPR033764">
    <property type="entry name" value="Sdr_B"/>
</dbReference>
<accession>A0A0A5HNP4</accession>
<proteinExistence type="inferred from homology"/>
<evidence type="ECO:0000256" key="4">
    <source>
        <dbReference type="ARBA" id="ARBA00022525"/>
    </source>
</evidence>
<evidence type="ECO:0000313" key="10">
    <source>
        <dbReference type="EMBL" id="KGX85262.1"/>
    </source>
</evidence>
<keyword evidence="3" id="KW-0134">Cell wall</keyword>
<gene>
    <name evidence="10" type="ORF">N784_09485</name>
</gene>
<dbReference type="InterPro" id="IPR019931">
    <property type="entry name" value="LPXTG_anchor"/>
</dbReference>
<evidence type="ECO:0000256" key="3">
    <source>
        <dbReference type="ARBA" id="ARBA00022512"/>
    </source>
</evidence>
<keyword evidence="6" id="KW-0572">Peptidoglycan-anchor</keyword>
<evidence type="ECO:0000256" key="1">
    <source>
        <dbReference type="ARBA" id="ARBA00004168"/>
    </source>
</evidence>
<dbReference type="eggNOG" id="COG4932">
    <property type="taxonomic scope" value="Bacteria"/>
</dbReference>
<comment type="subcellular location">
    <subcellularLocation>
        <location evidence="1">Secreted</location>
        <location evidence="1">Cell wall</location>
        <topology evidence="1">Peptidoglycan-anchor</topology>
    </subcellularLocation>
</comment>
<dbReference type="Pfam" id="PF17210">
    <property type="entry name" value="SdrD_B"/>
    <property type="match status" value="5"/>
</dbReference>
<evidence type="ECO:0000259" key="9">
    <source>
        <dbReference type="PROSITE" id="PS50847"/>
    </source>
</evidence>
<comment type="similarity">
    <text evidence="2">Belongs to the serine-aspartate repeat-containing protein (SDr) family.</text>
</comment>
<dbReference type="NCBIfam" id="TIGR04215">
    <property type="entry name" value="choice_anch_A"/>
    <property type="match status" value="1"/>
</dbReference>
<keyword evidence="4" id="KW-0964">Secreted</keyword>
<reference evidence="10 11" key="1">
    <citation type="submission" date="2013-08" db="EMBL/GenBank/DDBJ databases">
        <authorList>
            <person name="Huang J."/>
            <person name="Wang G."/>
        </authorList>
    </citation>
    <scope>NUCLEOTIDE SEQUENCE [LARGE SCALE GENOMIC DNA]</scope>
    <source>
        <strain evidence="10 11">JSM 072002</strain>
    </source>
</reference>
<dbReference type="SUPFAM" id="SSF117074">
    <property type="entry name" value="Hypothetical protein PA1324"/>
    <property type="match status" value="5"/>
</dbReference>
<sequence>MRVNRLLVILMSIFLLLHLTTSQYAVHASANQNNKAVEEELTLENLSRSIDHYNAVLFGDHTFDSADTEGSVAVKNDIYVEGHFTYGAAATGGYNIIGDPYLYENTPGLILGGKINNSPTHVVIEGGGFVYTDAATTQHEIDLVSGNRLEIQKSEMNTIFDNFFIQINRNIESTMIYNTASPNAKVTFEESTYDNSVLVANISGDVVNIGELNIPDLSNYRKVIVYSEASSINFSGGAMLYDGKLINTSAPHGTEPNMKHVADKLTWLFPQATEVSSSGYGLIGDVYALNATYTGKGGSLNGSLYATNLISSGGFELHNFHNKVSLGDYVWEDINKNGIQDEGEPPIAGVKVNLLNYNGQQIATTTTDEHGKYEFSRLDRNEYKVEFVLPEGYKFTKAMQGEDPAKDSNVIEETGTTGRTDFIHLTDDDITWDAGLTKIPDVVSLGDYVWEDTNRNGLQDKGERPLEGIKVNLFNHQGEQIATTKTDSTGKYLFKDLKIGEYEVEFVLPEGYGFTKAKQGIDPAKDSNANEETGRTGIIDLTDDDMTWDAGLTKLVSLGDYVWEDANQNGLQDKDEPPIKGVKVSLLNHQGEQIATTKTDSTGKYLFEGLQPGKYEVEFVLPEGYIFTKAMQGEDRAKDSNANEETGRTGIIDLTDDDMTWDAGLTKLVSLGDYVWEDANQNGLQDKDEPPIKGVKVSLLNHQGEQIATTKTDSTGKYLFEGLQPGKYEVEFVLPEGYIFTKAMQGEDRAKDSNANEETGRTGIIDLTDDDMTWDAGLTKLVSLGDYVWEDANQNGLQDKDEEPLEGVQVNLLNHQGEQIATTKTDSTGKYLFKDLQPGKYEVEFVLPEGYTFTKVTQGDLAKDSNANEETGRTDIIDLTDNDMTWDAGIYLSPSVPKIDKDVNGKKHLDILREKEYQYNVITQIPNDIKYYDKFSITDKVDKGLTVIKEKVAVTVDGKESNALNLTVDGNIVKVEVLDFNALDGSKQIELVIPAKINADTDISIYENGKIPNTVTLDFVNATDTEDNKVTDPVTVTPIDNGIVEITKTDEETGEVLVGAEFELRDVNNMDKVVASGVTDANGKLTFDKLPLGSYQLVETKAPDGYRILKEPIEVEITTDKSVVQLTVDNTKSNYLLPNTGGIGTTLFYALGFILMSLALFILLKKRKNQ</sequence>
<dbReference type="NCBIfam" id="TIGR01167">
    <property type="entry name" value="LPXTG_anchor"/>
    <property type="match status" value="1"/>
</dbReference>
<dbReference type="Gene3D" id="2.60.40.740">
    <property type="match status" value="1"/>
</dbReference>
<dbReference type="Pfam" id="PF20597">
    <property type="entry name" value="pAdhesive_15"/>
    <property type="match status" value="1"/>
</dbReference>
<keyword evidence="7" id="KW-1133">Transmembrane helix</keyword>
<dbReference type="STRING" id="1385512.N784_09485"/>
<dbReference type="NCBIfam" id="TIGR04226">
    <property type="entry name" value="RrgB_K2N_iso_D2"/>
    <property type="match status" value="1"/>
</dbReference>
<dbReference type="Gene3D" id="2.60.40.10">
    <property type="entry name" value="Immunoglobulins"/>
    <property type="match status" value="6"/>
</dbReference>
<dbReference type="InterPro" id="IPR026466">
    <property type="entry name" value="Fim_isopep_form_D2_dom"/>
</dbReference>
<dbReference type="InterPro" id="IPR026588">
    <property type="entry name" value="Choice_anch_A"/>
</dbReference>
<dbReference type="AlphaFoldDB" id="A0A0A5HNP4"/>
<feature type="signal peptide" evidence="8">
    <location>
        <begin position="1"/>
        <end position="25"/>
    </location>
</feature>
<feature type="chain" id="PRO_5039640760" description="Gram-positive cocci surface proteins LPxTG domain-containing protein" evidence="8">
    <location>
        <begin position="26"/>
        <end position="1170"/>
    </location>
</feature>
<comment type="caution">
    <text evidence="10">The sequence shown here is derived from an EMBL/GenBank/DDBJ whole genome shotgun (WGS) entry which is preliminary data.</text>
</comment>
<organism evidence="10 11">
    <name type="scientific">Pontibacillus litoralis JSM 072002</name>
    <dbReference type="NCBI Taxonomy" id="1385512"/>
    <lineage>
        <taxon>Bacteria</taxon>
        <taxon>Bacillati</taxon>
        <taxon>Bacillota</taxon>
        <taxon>Bacilli</taxon>
        <taxon>Bacillales</taxon>
        <taxon>Bacillaceae</taxon>
        <taxon>Pontibacillus</taxon>
    </lineage>
</organism>
<dbReference type="PANTHER" id="PTHR36108">
    <property type="entry name" value="COLOSSIN-B-RELATED"/>
    <property type="match status" value="1"/>
</dbReference>
<evidence type="ECO:0000313" key="11">
    <source>
        <dbReference type="Proteomes" id="UP000030401"/>
    </source>
</evidence>